<protein>
    <recommendedName>
        <fullName evidence="9">Histidinol-phosphate aminotransferase</fullName>
        <ecNumber evidence="9">2.6.1.9</ecNumber>
    </recommendedName>
    <alternativeName>
        <fullName evidence="9">Imidazole acetol-phosphate transaminase</fullName>
    </alternativeName>
</protein>
<dbReference type="SUPFAM" id="SSF53383">
    <property type="entry name" value="PLP-dependent transferases"/>
    <property type="match status" value="1"/>
</dbReference>
<dbReference type="GO" id="GO:0004400">
    <property type="term" value="F:histidinol-phosphate transaminase activity"/>
    <property type="evidence" value="ECO:0007669"/>
    <property type="project" value="UniProtKB-UniRule"/>
</dbReference>
<dbReference type="HAMAP" id="MF_01023">
    <property type="entry name" value="HisC_aminotrans_2"/>
    <property type="match status" value="1"/>
</dbReference>
<dbReference type="AlphaFoldDB" id="A0A285PHA1"/>
<keyword evidence="9" id="KW-0368">Histidine biosynthesis</keyword>
<keyword evidence="12" id="KW-1185">Reference proteome</keyword>
<sequence length="374" mass="40046">MSQSVRAPRPQPRAGVMQIAAYVPGKSAAIGGERCFKLSSNETPFGASPKAIDAYRQAAGHLEIYPDGSASALRDAIGDVHGIHPSRIICGAGSDEILSLLAYTFLSEGDEAIYSEHGFLVYPIAIKAAGATCVVAPEKNLTTDVDAILERVTDRTKMVFIANPNNPTGTYLPFSEVRRLHDGLPSDVLLVLDAAYAEYVTEQDYQAGIELAGSSENVVMTRTYSKIYGLASLRVGWGYGPEAIIGAMNRIRGPFNMNGPALAAGVAAVRDQDFVKTTIAHNSEWLSKVTEAIEAMGLKVTPSVTNFILIHFSDIEGKRAADADRYLLERGCVLRQVGSYGLPNCLRMTIGSSEACETVIKLLGDFVKGEASHG</sequence>
<dbReference type="InterPro" id="IPR004839">
    <property type="entry name" value="Aminotransferase_I/II_large"/>
</dbReference>
<keyword evidence="7 9" id="KW-0663">Pyridoxal phosphate</keyword>
<keyword evidence="9" id="KW-0028">Amino-acid biosynthesis</keyword>
<dbReference type="InterPro" id="IPR015421">
    <property type="entry name" value="PyrdxlP-dep_Trfase_major"/>
</dbReference>
<evidence type="ECO:0000256" key="8">
    <source>
        <dbReference type="ARBA" id="ARBA00047481"/>
    </source>
</evidence>
<dbReference type="EMBL" id="OBEL01000005">
    <property type="protein sequence ID" value="SNZ20788.1"/>
    <property type="molecule type" value="Genomic_DNA"/>
</dbReference>
<dbReference type="Pfam" id="PF00155">
    <property type="entry name" value="Aminotran_1_2"/>
    <property type="match status" value="1"/>
</dbReference>
<dbReference type="GO" id="GO:0030170">
    <property type="term" value="F:pyridoxal phosphate binding"/>
    <property type="evidence" value="ECO:0007669"/>
    <property type="project" value="InterPro"/>
</dbReference>
<proteinExistence type="inferred from homology"/>
<evidence type="ECO:0000256" key="7">
    <source>
        <dbReference type="ARBA" id="ARBA00022898"/>
    </source>
</evidence>
<comment type="catalytic activity">
    <reaction evidence="8 9">
        <text>L-histidinol phosphate + 2-oxoglutarate = 3-(imidazol-4-yl)-2-oxopropyl phosphate + L-glutamate</text>
        <dbReference type="Rhea" id="RHEA:23744"/>
        <dbReference type="ChEBI" id="CHEBI:16810"/>
        <dbReference type="ChEBI" id="CHEBI:29985"/>
        <dbReference type="ChEBI" id="CHEBI:57766"/>
        <dbReference type="ChEBI" id="CHEBI:57980"/>
        <dbReference type="EC" id="2.6.1.9"/>
    </reaction>
</comment>
<evidence type="ECO:0000256" key="6">
    <source>
        <dbReference type="ARBA" id="ARBA00022679"/>
    </source>
</evidence>
<name>A0A285PHA1_9HYPH</name>
<evidence type="ECO:0000256" key="1">
    <source>
        <dbReference type="ARBA" id="ARBA00001933"/>
    </source>
</evidence>
<dbReference type="InterPro" id="IPR005861">
    <property type="entry name" value="HisP_aminotrans"/>
</dbReference>
<keyword evidence="5 9" id="KW-0032">Aminotransferase</keyword>
<dbReference type="InterPro" id="IPR015424">
    <property type="entry name" value="PyrdxlP-dep_Trfase"/>
</dbReference>
<accession>A0A285PHA1</accession>
<dbReference type="InterPro" id="IPR015422">
    <property type="entry name" value="PyrdxlP-dep_Trfase_small"/>
</dbReference>
<feature type="modified residue" description="N6-(pyridoxal phosphate)lysine" evidence="9">
    <location>
        <position position="226"/>
    </location>
</feature>
<evidence type="ECO:0000256" key="3">
    <source>
        <dbReference type="ARBA" id="ARBA00007970"/>
    </source>
</evidence>
<dbReference type="Gene3D" id="3.40.640.10">
    <property type="entry name" value="Type I PLP-dependent aspartate aminotransferase-like (Major domain)"/>
    <property type="match status" value="1"/>
</dbReference>
<evidence type="ECO:0000256" key="9">
    <source>
        <dbReference type="HAMAP-Rule" id="MF_01023"/>
    </source>
</evidence>
<dbReference type="Gene3D" id="3.90.1150.10">
    <property type="entry name" value="Aspartate Aminotransferase, domain 1"/>
    <property type="match status" value="1"/>
</dbReference>
<evidence type="ECO:0000313" key="12">
    <source>
        <dbReference type="Proteomes" id="UP000219439"/>
    </source>
</evidence>
<evidence type="ECO:0000259" key="10">
    <source>
        <dbReference type="Pfam" id="PF00155"/>
    </source>
</evidence>
<dbReference type="UniPathway" id="UPA00031">
    <property type="reaction ID" value="UER00012"/>
</dbReference>
<dbReference type="RefSeq" id="WP_097155139.1">
    <property type="nucleotide sequence ID" value="NZ_OBEL01000005.1"/>
</dbReference>
<dbReference type="NCBIfam" id="TIGR01141">
    <property type="entry name" value="hisC"/>
    <property type="match status" value="1"/>
</dbReference>
<organism evidence="11 12">
    <name type="scientific">Cohaesibacter gelatinilyticus</name>
    <dbReference type="NCBI Taxonomy" id="372072"/>
    <lineage>
        <taxon>Bacteria</taxon>
        <taxon>Pseudomonadati</taxon>
        <taxon>Pseudomonadota</taxon>
        <taxon>Alphaproteobacteria</taxon>
        <taxon>Hyphomicrobiales</taxon>
        <taxon>Cohaesibacteraceae</taxon>
    </lineage>
</organism>
<comment type="cofactor">
    <cofactor evidence="1 9">
        <name>pyridoxal 5'-phosphate</name>
        <dbReference type="ChEBI" id="CHEBI:597326"/>
    </cofactor>
</comment>
<dbReference type="GO" id="GO:0000105">
    <property type="term" value="P:L-histidine biosynthetic process"/>
    <property type="evidence" value="ECO:0007669"/>
    <property type="project" value="UniProtKB-UniRule"/>
</dbReference>
<comment type="pathway">
    <text evidence="2 9">Amino-acid biosynthesis; L-histidine biosynthesis; L-histidine from 5-phospho-alpha-D-ribose 1-diphosphate: step 7/9.</text>
</comment>
<reference evidence="11 12" key="1">
    <citation type="submission" date="2017-09" db="EMBL/GenBank/DDBJ databases">
        <authorList>
            <person name="Ehlers B."/>
            <person name="Leendertz F.H."/>
        </authorList>
    </citation>
    <scope>NUCLEOTIDE SEQUENCE [LARGE SCALE GENOMIC DNA]</scope>
    <source>
        <strain evidence="11 12">DSM 18289</strain>
    </source>
</reference>
<evidence type="ECO:0000313" key="11">
    <source>
        <dbReference type="EMBL" id="SNZ20788.1"/>
    </source>
</evidence>
<comment type="similarity">
    <text evidence="3 9">Belongs to the class-II pyridoxal-phosphate-dependent aminotransferase family. Histidinol-phosphate aminotransferase subfamily.</text>
</comment>
<evidence type="ECO:0000256" key="4">
    <source>
        <dbReference type="ARBA" id="ARBA00011738"/>
    </source>
</evidence>
<gene>
    <name evidence="9" type="primary">hisC</name>
    <name evidence="11" type="ORF">SAMN06265368_3898</name>
</gene>
<keyword evidence="6 9" id="KW-0808">Transferase</keyword>
<dbReference type="EC" id="2.6.1.9" evidence="9"/>
<evidence type="ECO:0000256" key="5">
    <source>
        <dbReference type="ARBA" id="ARBA00022576"/>
    </source>
</evidence>
<dbReference type="Proteomes" id="UP000219439">
    <property type="component" value="Unassembled WGS sequence"/>
</dbReference>
<dbReference type="PANTHER" id="PTHR43643:SF3">
    <property type="entry name" value="HISTIDINOL-PHOSPHATE AMINOTRANSFERASE"/>
    <property type="match status" value="1"/>
</dbReference>
<dbReference type="OrthoDB" id="9809616at2"/>
<feature type="domain" description="Aminotransferase class I/classII large" evidence="10">
    <location>
        <begin position="35"/>
        <end position="361"/>
    </location>
</feature>
<comment type="subunit">
    <text evidence="4 9">Homodimer.</text>
</comment>
<dbReference type="CDD" id="cd00609">
    <property type="entry name" value="AAT_like"/>
    <property type="match status" value="1"/>
</dbReference>
<evidence type="ECO:0000256" key="2">
    <source>
        <dbReference type="ARBA" id="ARBA00005011"/>
    </source>
</evidence>
<dbReference type="InterPro" id="IPR050106">
    <property type="entry name" value="HistidinolP_aminotransfase"/>
</dbReference>
<dbReference type="PANTHER" id="PTHR43643">
    <property type="entry name" value="HISTIDINOL-PHOSPHATE AMINOTRANSFERASE 2"/>
    <property type="match status" value="1"/>
</dbReference>